<feature type="compositionally biased region" description="Polar residues" evidence="1">
    <location>
        <begin position="98"/>
        <end position="116"/>
    </location>
</feature>
<dbReference type="STRING" id="29172.A0A0D8Y3N8"/>
<feature type="region of interest" description="Disordered" evidence="1">
    <location>
        <begin position="98"/>
        <end position="121"/>
    </location>
</feature>
<name>A0A0D8Y3N8_DICVI</name>
<evidence type="ECO:0000313" key="3">
    <source>
        <dbReference type="Proteomes" id="UP000053766"/>
    </source>
</evidence>
<proteinExistence type="predicted"/>
<feature type="region of interest" description="Disordered" evidence="1">
    <location>
        <begin position="362"/>
        <end position="481"/>
    </location>
</feature>
<dbReference type="Proteomes" id="UP000053766">
    <property type="component" value="Unassembled WGS sequence"/>
</dbReference>
<gene>
    <name evidence="2" type="ORF">DICVIV_04730</name>
</gene>
<dbReference type="AlphaFoldDB" id="A0A0D8Y3N8"/>
<keyword evidence="3" id="KW-1185">Reference proteome</keyword>
<dbReference type="EMBL" id="KN716244">
    <property type="protein sequence ID" value="KJH49171.1"/>
    <property type="molecule type" value="Genomic_DNA"/>
</dbReference>
<evidence type="ECO:0000256" key="1">
    <source>
        <dbReference type="SAM" id="MobiDB-lite"/>
    </source>
</evidence>
<reference evidence="2 3" key="1">
    <citation type="submission" date="2013-11" db="EMBL/GenBank/DDBJ databases">
        <title>Draft genome of the bovine lungworm Dictyocaulus viviparus.</title>
        <authorList>
            <person name="Mitreva M."/>
        </authorList>
    </citation>
    <scope>NUCLEOTIDE SEQUENCE [LARGE SCALE GENOMIC DNA]</scope>
    <source>
        <strain evidence="2 3">HannoverDv2000</strain>
    </source>
</reference>
<dbReference type="OrthoDB" id="5873564at2759"/>
<protein>
    <submittedName>
        <fullName evidence="2">MamL-1 domain protein</fullName>
    </submittedName>
</protein>
<feature type="compositionally biased region" description="Polar residues" evidence="1">
    <location>
        <begin position="372"/>
        <end position="385"/>
    </location>
</feature>
<feature type="region of interest" description="Disordered" evidence="1">
    <location>
        <begin position="1"/>
        <end position="35"/>
    </location>
</feature>
<evidence type="ECO:0000313" key="2">
    <source>
        <dbReference type="EMBL" id="KJH49171.1"/>
    </source>
</evidence>
<organism evidence="2 3">
    <name type="scientific">Dictyocaulus viviparus</name>
    <name type="common">Bovine lungworm</name>
    <dbReference type="NCBI Taxonomy" id="29172"/>
    <lineage>
        <taxon>Eukaryota</taxon>
        <taxon>Metazoa</taxon>
        <taxon>Ecdysozoa</taxon>
        <taxon>Nematoda</taxon>
        <taxon>Chromadorea</taxon>
        <taxon>Rhabditida</taxon>
        <taxon>Rhabditina</taxon>
        <taxon>Rhabditomorpha</taxon>
        <taxon>Strongyloidea</taxon>
        <taxon>Metastrongylidae</taxon>
        <taxon>Dictyocaulus</taxon>
    </lineage>
</organism>
<sequence>MPMAAIHGQSPTSTVSGDTSTSTTDPPTASFSDGDRLRASMEAWKRSAALASERYGEARQRQIAAERDDRYELRKRWLEEEAKKRAESLGKQKEVANNCNVSTNMPPPLYQSTPVNNRDRKRHFDSNDYGHEEWRQEFRMMEIIFKMPGMQQQSCKNMMTGFPTGSFQSSGSYTVDPYPSNNGMASSIGQYQLPERASKFCSDAYLNQPVASSTFACSPMPSTSTADLPLRQGYPSADIPQFSNTSDSVATGSLQSHEPKLPVPDAAIHCCDGRPSTSTCPTSPNEIPTPPALAHSGSATTGNSCASMTTMVEHNLRSPAEDLGFNAVNEDNMTRMLTSIPTDSLGMLGADAVDSIFDGDTTGDSAAGQVPVVTSTDSNSPTNFNHGGPQSVHSTDSAPQSSGNGNPPSTPTVDATSTSLHPAPFSQVSTSQLPTFFQQSPSQSSTFPQQSPSQQSIAYPPSASGQPPPFQHDPHSKNPFFIQASSSRTQNYSPATMGPTTSFSCSQPTGFATVSQQPPGFSQHNTLYPNSFPHSGTVFNHSEPLNSKSNFYPASSANPVGSPFVGQQSTVNAGFNMNGYPIYGMPTAQMSQRQVIMQAHHQQQMAMAMSMEGSGGAMNPQQYNMIMMQKHQQNTNAMMQQRAAMMYHGYPNGATMSQQQQYVAHMNKMQQQRFYNGVSPSEPAFMSCQRNTGMNESSIGVGFGTTVQAMTAPSSYPLYSQTFAAQQ</sequence>
<feature type="compositionally biased region" description="Low complexity" evidence="1">
    <location>
        <begin position="10"/>
        <end position="32"/>
    </location>
</feature>
<accession>A0A0D8Y3N8</accession>
<feature type="compositionally biased region" description="Low complexity" evidence="1">
    <location>
        <begin position="431"/>
        <end position="456"/>
    </location>
</feature>
<feature type="compositionally biased region" description="Polar residues" evidence="1">
    <location>
        <begin position="391"/>
        <end position="430"/>
    </location>
</feature>
<reference evidence="3" key="2">
    <citation type="journal article" date="2016" name="Sci. Rep.">
        <title>Dictyocaulus viviparus genome, variome and transcriptome elucidate lungworm biology and support future intervention.</title>
        <authorList>
            <person name="McNulty S.N."/>
            <person name="Strube C."/>
            <person name="Rosa B.A."/>
            <person name="Martin J.C."/>
            <person name="Tyagi R."/>
            <person name="Choi Y.J."/>
            <person name="Wang Q."/>
            <person name="Hallsworth Pepin K."/>
            <person name="Zhang X."/>
            <person name="Ozersky P."/>
            <person name="Wilson R.K."/>
            <person name="Sternberg P.W."/>
            <person name="Gasser R.B."/>
            <person name="Mitreva M."/>
        </authorList>
    </citation>
    <scope>NUCLEOTIDE SEQUENCE [LARGE SCALE GENOMIC DNA]</scope>
    <source>
        <strain evidence="3">HannoverDv2000</strain>
    </source>
</reference>